<gene>
    <name evidence="2" type="ORF">UV73_C0005G0043</name>
</gene>
<proteinExistence type="predicted"/>
<reference evidence="2 3" key="1">
    <citation type="journal article" date="2015" name="Nature">
        <title>rRNA introns, odd ribosomes, and small enigmatic genomes across a large radiation of phyla.</title>
        <authorList>
            <person name="Brown C.T."/>
            <person name="Hug L.A."/>
            <person name="Thomas B.C."/>
            <person name="Sharon I."/>
            <person name="Castelle C.J."/>
            <person name="Singh A."/>
            <person name="Wilkins M.J."/>
            <person name="Williams K.H."/>
            <person name="Banfield J.F."/>
        </authorList>
    </citation>
    <scope>NUCLEOTIDE SEQUENCE [LARGE SCALE GENOMIC DNA]</scope>
</reference>
<comment type="caution">
    <text evidence="2">The sequence shown here is derived from an EMBL/GenBank/DDBJ whole genome shotgun (WGS) entry which is preliminary data.</text>
</comment>
<dbReference type="Proteomes" id="UP000034894">
    <property type="component" value="Unassembled WGS sequence"/>
</dbReference>
<name>A0A0G1FRW4_9BACT</name>
<dbReference type="AlphaFoldDB" id="A0A0G1FRW4"/>
<keyword evidence="1" id="KW-0812">Transmembrane</keyword>
<dbReference type="Pfam" id="PF19451">
    <property type="entry name" value="DUF5989"/>
    <property type="match status" value="1"/>
</dbReference>
<evidence type="ECO:0000313" key="3">
    <source>
        <dbReference type="Proteomes" id="UP000034894"/>
    </source>
</evidence>
<accession>A0A0G1FRW4</accession>
<evidence type="ECO:0000256" key="1">
    <source>
        <dbReference type="SAM" id="Phobius"/>
    </source>
</evidence>
<protein>
    <submittedName>
        <fullName evidence="2">Uncharacterized protein</fullName>
    </submittedName>
</protein>
<dbReference type="InterPro" id="IPR046031">
    <property type="entry name" value="DUF5989"/>
</dbReference>
<keyword evidence="1" id="KW-1133">Transmembrane helix</keyword>
<dbReference type="STRING" id="1618443.UV73_C0005G0043"/>
<evidence type="ECO:0000313" key="2">
    <source>
        <dbReference type="EMBL" id="KKS97766.1"/>
    </source>
</evidence>
<organism evidence="2 3">
    <name type="scientific">Candidatus Gottesmanbacteria bacterium GW2011_GWA2_43_14</name>
    <dbReference type="NCBI Taxonomy" id="1618443"/>
    <lineage>
        <taxon>Bacteria</taxon>
        <taxon>Candidatus Gottesmaniibacteriota</taxon>
    </lineage>
</organism>
<keyword evidence="1" id="KW-0472">Membrane</keyword>
<sequence length="57" mass="6744">MLKKIFLKSGIIKELLQYLWKERLWWMIPMITVLILLGVLMVFAQSSPAAPFIYTLF</sequence>
<feature type="transmembrane region" description="Helical" evidence="1">
    <location>
        <begin position="24"/>
        <end position="44"/>
    </location>
</feature>
<dbReference type="EMBL" id="LCFP01000005">
    <property type="protein sequence ID" value="KKS97766.1"/>
    <property type="molecule type" value="Genomic_DNA"/>
</dbReference>